<evidence type="ECO:0000256" key="2">
    <source>
        <dbReference type="SAM" id="SignalP"/>
    </source>
</evidence>
<dbReference type="RefSeq" id="WP_158499034.1">
    <property type="nucleotide sequence ID" value="NZ_CATLQZ010000022.1"/>
</dbReference>
<evidence type="ECO:0000256" key="1">
    <source>
        <dbReference type="SAM" id="MobiDB-lite"/>
    </source>
</evidence>
<proteinExistence type="predicted"/>
<feature type="region of interest" description="Disordered" evidence="1">
    <location>
        <begin position="27"/>
        <end position="58"/>
    </location>
</feature>
<dbReference type="AlphaFoldDB" id="A0A975WDL1"/>
<evidence type="ECO:0000313" key="4">
    <source>
        <dbReference type="Proteomes" id="UP000182932"/>
    </source>
</evidence>
<organism evidence="3 4">
    <name type="scientific">Marinovum algicola</name>
    <dbReference type="NCBI Taxonomy" id="42444"/>
    <lineage>
        <taxon>Bacteria</taxon>
        <taxon>Pseudomonadati</taxon>
        <taxon>Pseudomonadota</taxon>
        <taxon>Alphaproteobacteria</taxon>
        <taxon>Rhodobacterales</taxon>
        <taxon>Roseobacteraceae</taxon>
        <taxon>Marinovum</taxon>
    </lineage>
</organism>
<dbReference type="Proteomes" id="UP000182932">
    <property type="component" value="Unassembled WGS sequence"/>
</dbReference>
<gene>
    <name evidence="3" type="ORF">SAMN04487940_11912</name>
</gene>
<dbReference type="EMBL" id="FNYY01000019">
    <property type="protein sequence ID" value="SEK02297.1"/>
    <property type="molecule type" value="Genomic_DNA"/>
</dbReference>
<keyword evidence="2" id="KW-0732">Signal</keyword>
<keyword evidence="4" id="KW-1185">Reference proteome</keyword>
<sequence length="58" mass="5877">MTRLLTLLAAGFLASATPPPAQAFGAGTLPLLTFPSDPRPQGDTPTRGPCLLCPKTAG</sequence>
<accession>A0A975WDL1</accession>
<feature type="chain" id="PRO_5036823793" evidence="2">
    <location>
        <begin position="24"/>
        <end position="58"/>
    </location>
</feature>
<name>A0A975WDL1_9RHOB</name>
<reference evidence="3 4" key="1">
    <citation type="submission" date="2016-10" db="EMBL/GenBank/DDBJ databases">
        <authorList>
            <person name="Varghese N."/>
            <person name="Submissions S."/>
        </authorList>
    </citation>
    <scope>NUCLEOTIDE SEQUENCE [LARGE SCALE GENOMIC DNA]</scope>
    <source>
        <strain evidence="3 4">FF3</strain>
    </source>
</reference>
<evidence type="ECO:0000313" key="3">
    <source>
        <dbReference type="EMBL" id="SEK02297.1"/>
    </source>
</evidence>
<feature type="signal peptide" evidence="2">
    <location>
        <begin position="1"/>
        <end position="23"/>
    </location>
</feature>
<comment type="caution">
    <text evidence="3">The sequence shown here is derived from an EMBL/GenBank/DDBJ whole genome shotgun (WGS) entry which is preliminary data.</text>
</comment>
<protein>
    <submittedName>
        <fullName evidence="3">Uncharacterized protein</fullName>
    </submittedName>
</protein>
<dbReference type="GeneID" id="80821461"/>